<protein>
    <recommendedName>
        <fullName evidence="2">Choline/carnitine acyltransferase domain-containing protein</fullName>
    </recommendedName>
</protein>
<reference evidence="3" key="1">
    <citation type="submission" date="2021-03" db="EMBL/GenBank/DDBJ databases">
        <title>Evolutionary innovations through gain and loss of genes in the ectomycorrhizal Boletales.</title>
        <authorList>
            <person name="Wu G."/>
            <person name="Miyauchi S."/>
            <person name="Morin E."/>
            <person name="Yang Z.-L."/>
            <person name="Xu J."/>
            <person name="Martin F.M."/>
        </authorList>
    </citation>
    <scope>NUCLEOTIDE SEQUENCE</scope>
    <source>
        <strain evidence="3">BR01</strain>
    </source>
</reference>
<feature type="domain" description="Choline/carnitine acyltransferase" evidence="2">
    <location>
        <begin position="109"/>
        <end position="364"/>
    </location>
</feature>
<dbReference type="PANTHER" id="PTHR22589">
    <property type="entry name" value="CARNITINE O-ACYLTRANSFERASE"/>
    <property type="match status" value="1"/>
</dbReference>
<evidence type="ECO:0000259" key="2">
    <source>
        <dbReference type="Pfam" id="PF00755"/>
    </source>
</evidence>
<evidence type="ECO:0000256" key="1">
    <source>
        <dbReference type="ARBA" id="ARBA00005232"/>
    </source>
</evidence>
<dbReference type="InterPro" id="IPR023213">
    <property type="entry name" value="CAT-like_dom_sf"/>
</dbReference>
<dbReference type="Pfam" id="PF00755">
    <property type="entry name" value="Carn_acyltransf"/>
    <property type="match status" value="1"/>
</dbReference>
<dbReference type="GO" id="GO:0004092">
    <property type="term" value="F:carnitine O-acetyltransferase activity"/>
    <property type="evidence" value="ECO:0007669"/>
    <property type="project" value="TreeGrafter"/>
</dbReference>
<evidence type="ECO:0000313" key="3">
    <source>
        <dbReference type="EMBL" id="KAG6370391.1"/>
    </source>
</evidence>
<comment type="caution">
    <text evidence="3">The sequence shown here is derived from an EMBL/GenBank/DDBJ whole genome shotgun (WGS) entry which is preliminary data.</text>
</comment>
<name>A0A8I2YEB1_9AGAM</name>
<dbReference type="InterPro" id="IPR039551">
    <property type="entry name" value="Cho/carn_acyl_trans"/>
</dbReference>
<keyword evidence="4" id="KW-1185">Reference proteome</keyword>
<gene>
    <name evidence="3" type="ORF">JVT61DRAFT_12112</name>
</gene>
<sequence>MEVGRKERDQSRRVDAFAINNRAEHGHVTLMTRITGQIWVLVWLSKITCIAQSCTLNSERAERCIKSYNRVWSENGAVASVSLKKEKKQDPRHLLAGPPNWDTDIVLPWSDTTWTLTSQIRVSIRLAETRLSDLICQNDCQALEFKGYGKNFITSHQFSPDAFVQMAFQAAYFGLYGTSRQLEMLTKLITNLERTECTYEPAMTKAFLHGRTEAIRTVQPESVEFTKTFFSEPSNEEKIIALRRACERRVALTKQCSQGLGQDRHIYALYCLYQRQLSGNLKPLPDDPVPNAGTTAQAALPSIFADPGWNLLTTSILSTALRLFGFGPVAADGYGIGYIIKENGISIVASSRHLQTRRYLDTLQSYLLDVQRILVQLYLSANERPAPFLDHSGILRDSKTGRPINGSGSDDGASDGYEDTMSQSFFLMSNPNPII</sequence>
<dbReference type="OrthoDB" id="2689557at2759"/>
<accession>A0A8I2YEB1</accession>
<organism evidence="3 4">
    <name type="scientific">Boletus reticuloceps</name>
    <dbReference type="NCBI Taxonomy" id="495285"/>
    <lineage>
        <taxon>Eukaryota</taxon>
        <taxon>Fungi</taxon>
        <taxon>Dikarya</taxon>
        <taxon>Basidiomycota</taxon>
        <taxon>Agaricomycotina</taxon>
        <taxon>Agaricomycetes</taxon>
        <taxon>Agaricomycetidae</taxon>
        <taxon>Boletales</taxon>
        <taxon>Boletineae</taxon>
        <taxon>Boletaceae</taxon>
        <taxon>Boletoideae</taxon>
        <taxon>Boletus</taxon>
    </lineage>
</organism>
<evidence type="ECO:0000313" key="4">
    <source>
        <dbReference type="Proteomes" id="UP000683000"/>
    </source>
</evidence>
<dbReference type="AlphaFoldDB" id="A0A8I2YEB1"/>
<dbReference type="SUPFAM" id="SSF52777">
    <property type="entry name" value="CoA-dependent acyltransferases"/>
    <property type="match status" value="1"/>
</dbReference>
<comment type="similarity">
    <text evidence="1">Belongs to the carnitine/choline acetyltransferase family.</text>
</comment>
<dbReference type="GO" id="GO:0005739">
    <property type="term" value="C:mitochondrion"/>
    <property type="evidence" value="ECO:0007669"/>
    <property type="project" value="TreeGrafter"/>
</dbReference>
<proteinExistence type="inferred from homology"/>
<dbReference type="GO" id="GO:0009437">
    <property type="term" value="P:carnitine metabolic process"/>
    <property type="evidence" value="ECO:0007669"/>
    <property type="project" value="TreeGrafter"/>
</dbReference>
<dbReference type="Proteomes" id="UP000683000">
    <property type="component" value="Unassembled WGS sequence"/>
</dbReference>
<dbReference type="PANTHER" id="PTHR22589:SF29">
    <property type="entry name" value="MITOCHONDRIAL CARNITINE O-ACETYLTRANSFERASE-RELATED"/>
    <property type="match status" value="1"/>
</dbReference>
<dbReference type="EMBL" id="JAGFBS010000052">
    <property type="protein sequence ID" value="KAG6370391.1"/>
    <property type="molecule type" value="Genomic_DNA"/>
</dbReference>
<dbReference type="Gene3D" id="3.30.559.10">
    <property type="entry name" value="Chloramphenicol acetyltransferase-like domain"/>
    <property type="match status" value="1"/>
</dbReference>
<dbReference type="InterPro" id="IPR000542">
    <property type="entry name" value="Carn_acyl_trans"/>
</dbReference>